<keyword evidence="3" id="KW-1185">Reference proteome</keyword>
<proteinExistence type="predicted"/>
<feature type="region of interest" description="Disordered" evidence="1">
    <location>
        <begin position="1"/>
        <end position="21"/>
    </location>
</feature>
<dbReference type="PANTHER" id="PTHR36484">
    <property type="entry name" value="OS01G0558700 PROTEIN"/>
    <property type="match status" value="1"/>
</dbReference>
<evidence type="ECO:0000313" key="2">
    <source>
        <dbReference type="EMBL" id="PIN06860.1"/>
    </source>
</evidence>
<dbReference type="EMBL" id="NKXS01004299">
    <property type="protein sequence ID" value="PIN06860.1"/>
    <property type="molecule type" value="Genomic_DNA"/>
</dbReference>
<organism evidence="2 3">
    <name type="scientific">Handroanthus impetiginosus</name>
    <dbReference type="NCBI Taxonomy" id="429701"/>
    <lineage>
        <taxon>Eukaryota</taxon>
        <taxon>Viridiplantae</taxon>
        <taxon>Streptophyta</taxon>
        <taxon>Embryophyta</taxon>
        <taxon>Tracheophyta</taxon>
        <taxon>Spermatophyta</taxon>
        <taxon>Magnoliopsida</taxon>
        <taxon>eudicotyledons</taxon>
        <taxon>Gunneridae</taxon>
        <taxon>Pentapetalae</taxon>
        <taxon>asterids</taxon>
        <taxon>lamiids</taxon>
        <taxon>Lamiales</taxon>
        <taxon>Bignoniaceae</taxon>
        <taxon>Crescentiina</taxon>
        <taxon>Tabebuia alliance</taxon>
        <taxon>Handroanthus</taxon>
    </lineage>
</organism>
<dbReference type="Proteomes" id="UP000231279">
    <property type="component" value="Unassembled WGS sequence"/>
</dbReference>
<gene>
    <name evidence="2" type="ORF">CDL12_20580</name>
</gene>
<dbReference type="PANTHER" id="PTHR36484:SF2">
    <property type="entry name" value="OS01G0558700 PROTEIN"/>
    <property type="match status" value="1"/>
</dbReference>
<dbReference type="OrthoDB" id="640098at2759"/>
<reference evidence="3" key="1">
    <citation type="journal article" date="2018" name="Gigascience">
        <title>Genome assembly of the Pink Ipe (Handroanthus impetiginosus, Bignoniaceae), a highly valued, ecologically keystone Neotropical timber forest tree.</title>
        <authorList>
            <person name="Silva-Junior O.B."/>
            <person name="Grattapaglia D."/>
            <person name="Novaes E."/>
            <person name="Collevatti R.G."/>
        </authorList>
    </citation>
    <scope>NUCLEOTIDE SEQUENCE [LARGE SCALE GENOMIC DNA]</scope>
    <source>
        <strain evidence="3">cv. UFG-1</strain>
    </source>
</reference>
<sequence length="85" mass="9661">MKEDYVGKSASFKEEDDIQEGTKRRRVNGCFSFREISIDPTVKSLKDLDSQKLKDGIRKWAKAVVVYARQVSQKFGSSRISGSNE</sequence>
<comment type="caution">
    <text evidence="2">The sequence shown here is derived from an EMBL/GenBank/DDBJ whole genome shotgun (WGS) entry which is preliminary data.</text>
</comment>
<dbReference type="AlphaFoldDB" id="A0A2G9GPC8"/>
<evidence type="ECO:0000256" key="1">
    <source>
        <dbReference type="SAM" id="MobiDB-lite"/>
    </source>
</evidence>
<evidence type="ECO:0000313" key="3">
    <source>
        <dbReference type="Proteomes" id="UP000231279"/>
    </source>
</evidence>
<name>A0A2G9GPC8_9LAMI</name>
<protein>
    <submittedName>
        <fullName evidence="2">Uncharacterized protein</fullName>
    </submittedName>
</protein>
<accession>A0A2G9GPC8</accession>